<evidence type="ECO:0000313" key="3">
    <source>
        <dbReference type="Proteomes" id="UP000683000"/>
    </source>
</evidence>
<evidence type="ECO:0000313" key="2">
    <source>
        <dbReference type="EMBL" id="KAG6375784.1"/>
    </source>
</evidence>
<feature type="compositionally biased region" description="Basic residues" evidence="1">
    <location>
        <begin position="69"/>
        <end position="78"/>
    </location>
</feature>
<evidence type="ECO:0000256" key="1">
    <source>
        <dbReference type="SAM" id="MobiDB-lite"/>
    </source>
</evidence>
<feature type="compositionally biased region" description="Basic and acidic residues" evidence="1">
    <location>
        <begin position="79"/>
        <end position="101"/>
    </location>
</feature>
<protein>
    <submittedName>
        <fullName evidence="2">Uncharacterized protein</fullName>
    </submittedName>
</protein>
<keyword evidence="3" id="KW-1185">Reference proteome</keyword>
<feature type="region of interest" description="Disordered" evidence="1">
    <location>
        <begin position="63"/>
        <end position="101"/>
    </location>
</feature>
<dbReference type="AlphaFoldDB" id="A0A8I2YNA9"/>
<proteinExistence type="predicted"/>
<organism evidence="2 3">
    <name type="scientific">Boletus reticuloceps</name>
    <dbReference type="NCBI Taxonomy" id="495285"/>
    <lineage>
        <taxon>Eukaryota</taxon>
        <taxon>Fungi</taxon>
        <taxon>Dikarya</taxon>
        <taxon>Basidiomycota</taxon>
        <taxon>Agaricomycotina</taxon>
        <taxon>Agaricomycetes</taxon>
        <taxon>Agaricomycetidae</taxon>
        <taxon>Boletales</taxon>
        <taxon>Boletineae</taxon>
        <taxon>Boletaceae</taxon>
        <taxon>Boletoideae</taxon>
        <taxon>Boletus</taxon>
    </lineage>
</organism>
<dbReference type="EMBL" id="JAGFBS010000013">
    <property type="protein sequence ID" value="KAG6375784.1"/>
    <property type="molecule type" value="Genomic_DNA"/>
</dbReference>
<sequence length="101" mass="11211">MHHLLAFILQIPPIDSSASLRTAFLFRLTSYVMNSVTGYPPNLDSLPQLLDFLDDLDEAQLSSLGSAVGHRRQPRYPRRHDGARPAHPLDAHESNGAHETA</sequence>
<reference evidence="2" key="1">
    <citation type="submission" date="2021-03" db="EMBL/GenBank/DDBJ databases">
        <title>Evolutionary innovations through gain and loss of genes in the ectomycorrhizal Boletales.</title>
        <authorList>
            <person name="Wu G."/>
            <person name="Miyauchi S."/>
            <person name="Morin E."/>
            <person name="Yang Z.-L."/>
            <person name="Xu J."/>
            <person name="Martin F.M."/>
        </authorList>
    </citation>
    <scope>NUCLEOTIDE SEQUENCE</scope>
    <source>
        <strain evidence="2">BR01</strain>
    </source>
</reference>
<comment type="caution">
    <text evidence="2">The sequence shown here is derived from an EMBL/GenBank/DDBJ whole genome shotgun (WGS) entry which is preliminary data.</text>
</comment>
<name>A0A8I2YNA9_9AGAM</name>
<dbReference type="OrthoDB" id="2574879at2759"/>
<dbReference type="Proteomes" id="UP000683000">
    <property type="component" value="Unassembled WGS sequence"/>
</dbReference>
<accession>A0A8I2YNA9</accession>
<gene>
    <name evidence="2" type="ORF">JVT61DRAFT_2634</name>
</gene>